<accession>A0ABX2CRI9</accession>
<evidence type="ECO:0000256" key="1">
    <source>
        <dbReference type="ARBA" id="ARBA00022603"/>
    </source>
</evidence>
<feature type="binding site" evidence="4">
    <location>
        <position position="355"/>
    </location>
    <ligand>
        <name>S-adenosyl-L-methionine</name>
        <dbReference type="ChEBI" id="CHEBI:59789"/>
    </ligand>
</feature>
<dbReference type="GO" id="GO:0008168">
    <property type="term" value="F:methyltransferase activity"/>
    <property type="evidence" value="ECO:0007669"/>
    <property type="project" value="UniProtKB-KW"/>
</dbReference>
<dbReference type="InterPro" id="IPR012340">
    <property type="entry name" value="NA-bd_OB-fold"/>
</dbReference>
<dbReference type="CDD" id="cd02440">
    <property type="entry name" value="AdoMet_MTases"/>
    <property type="match status" value="1"/>
</dbReference>
<sequence>MTKSKFPTPNSTKLANPCQQGQLIEIEITDLTDTGDGVGRFGELVVFVPDTVTGDRVLVRLVQVKSTYATGKLDTLLETSEHRIRANCIVADKCGGCQWQHVDYQYQLAAKQNQIIQALERIGGFSNPQVDEILTGKIEGFPQFLGYRNKATYPVAISATGQVQAGYYQKSTHKLVNLNQCPVQDPRLNPLLKEVKEDIHWRDWPVYDEKKHTGELRHLSLRIGRRTGEMLLTLIVRTGELPGLEEQASEWLKQYPQLVGVCLNINPAQTNVIFGAETRCIAGRSYLRERFAGMNFQLRADTFFQVNTEAAEALLEVMVGELNLQGDEILVDAYCGIGTFTLPLAKQVKIAIGLEVQAAAIEQATLNGELNDVRNVEFQVGTVESLLPSLGLTPDIVLLDPPRKGCDRAVLEAIKEIKPNRIVYVSCKPATLARDLKILCEKGDYKLARVQPADFFPQTSHVECAAFLVR</sequence>
<dbReference type="PROSITE" id="PS50926">
    <property type="entry name" value="TRAM"/>
    <property type="match status" value="1"/>
</dbReference>
<evidence type="ECO:0000313" key="8">
    <source>
        <dbReference type="Proteomes" id="UP000702425"/>
    </source>
</evidence>
<dbReference type="EC" id="2.1.1.189" evidence="7"/>
<protein>
    <submittedName>
        <fullName evidence="7">23S rRNA (Uracil-C(5))-methyltransferase RlmCD</fullName>
        <ecNumber evidence="7">2.1.1.189</ecNumber>
    </submittedName>
</protein>
<evidence type="ECO:0000256" key="5">
    <source>
        <dbReference type="PROSITE-ProRule" id="PRU10015"/>
    </source>
</evidence>
<feature type="binding site" evidence="4">
    <location>
        <position position="334"/>
    </location>
    <ligand>
        <name>S-adenosyl-L-methionine</name>
        <dbReference type="ChEBI" id="CHEBI:59789"/>
    </ligand>
</feature>
<keyword evidence="3 4" id="KW-0949">S-adenosyl-L-methionine</keyword>
<dbReference type="PROSITE" id="PS01230">
    <property type="entry name" value="TRMA_1"/>
    <property type="match status" value="1"/>
</dbReference>
<organism evidence="7 8">
    <name type="scientific">Microcoleus asticus IPMA8</name>
    <dbReference type="NCBI Taxonomy" id="2563858"/>
    <lineage>
        <taxon>Bacteria</taxon>
        <taxon>Bacillati</taxon>
        <taxon>Cyanobacteriota</taxon>
        <taxon>Cyanophyceae</taxon>
        <taxon>Oscillatoriophycideae</taxon>
        <taxon>Oscillatoriales</taxon>
        <taxon>Microcoleaceae</taxon>
        <taxon>Microcoleus</taxon>
        <taxon>Microcoleus asticus</taxon>
    </lineage>
</organism>
<keyword evidence="8" id="KW-1185">Reference proteome</keyword>
<feature type="binding site" evidence="4">
    <location>
        <position position="400"/>
    </location>
    <ligand>
        <name>S-adenosyl-L-methionine</name>
        <dbReference type="ChEBI" id="CHEBI:59789"/>
    </ligand>
</feature>
<dbReference type="PROSITE" id="PS51687">
    <property type="entry name" value="SAM_MT_RNA_M5U"/>
    <property type="match status" value="1"/>
</dbReference>
<dbReference type="NCBIfam" id="TIGR00479">
    <property type="entry name" value="rumA"/>
    <property type="match status" value="1"/>
</dbReference>
<dbReference type="SUPFAM" id="SSF50249">
    <property type="entry name" value="Nucleic acid-binding proteins"/>
    <property type="match status" value="1"/>
</dbReference>
<feature type="binding site" evidence="4">
    <location>
        <position position="305"/>
    </location>
    <ligand>
        <name>S-adenosyl-L-methionine</name>
        <dbReference type="ChEBI" id="CHEBI:59789"/>
    </ligand>
</feature>
<dbReference type="EMBL" id="SRRZ01000009">
    <property type="protein sequence ID" value="NQE33014.1"/>
    <property type="molecule type" value="Genomic_DNA"/>
</dbReference>
<dbReference type="Gene3D" id="2.40.50.140">
    <property type="entry name" value="Nucleic acid-binding proteins"/>
    <property type="match status" value="1"/>
</dbReference>
<keyword evidence="2 4" id="KW-0808">Transferase</keyword>
<dbReference type="InterPro" id="IPR002792">
    <property type="entry name" value="TRAM_dom"/>
</dbReference>
<evidence type="ECO:0000259" key="6">
    <source>
        <dbReference type="PROSITE" id="PS50926"/>
    </source>
</evidence>
<dbReference type="Gene3D" id="3.40.50.150">
    <property type="entry name" value="Vaccinia Virus protein VP39"/>
    <property type="match status" value="1"/>
</dbReference>
<feature type="active site" evidence="5">
    <location>
        <position position="427"/>
    </location>
</feature>
<gene>
    <name evidence="7" type="primary">rlmCD</name>
    <name evidence="7" type="ORF">E5S67_00731</name>
</gene>
<dbReference type="SUPFAM" id="SSF53335">
    <property type="entry name" value="S-adenosyl-L-methionine-dependent methyltransferases"/>
    <property type="match status" value="1"/>
</dbReference>
<dbReference type="InterPro" id="IPR010280">
    <property type="entry name" value="U5_MeTrfase_fam"/>
</dbReference>
<dbReference type="InterPro" id="IPR029063">
    <property type="entry name" value="SAM-dependent_MTases_sf"/>
</dbReference>
<proteinExistence type="inferred from homology"/>
<comment type="similarity">
    <text evidence="4">Belongs to the class I-like SAM-binding methyltransferase superfamily. RNA M5U methyltransferase family.</text>
</comment>
<dbReference type="Proteomes" id="UP000702425">
    <property type="component" value="Unassembled WGS sequence"/>
</dbReference>
<dbReference type="Gene3D" id="2.40.50.1070">
    <property type="match status" value="1"/>
</dbReference>
<evidence type="ECO:0000256" key="4">
    <source>
        <dbReference type="PROSITE-ProRule" id="PRU01024"/>
    </source>
</evidence>
<dbReference type="GO" id="GO:0032259">
    <property type="term" value="P:methylation"/>
    <property type="evidence" value="ECO:0007669"/>
    <property type="project" value="UniProtKB-KW"/>
</dbReference>
<name>A0ABX2CRI9_9CYAN</name>
<comment type="caution">
    <text evidence="7">The sequence shown here is derived from an EMBL/GenBank/DDBJ whole genome shotgun (WGS) entry which is preliminary data.</text>
</comment>
<evidence type="ECO:0000256" key="3">
    <source>
        <dbReference type="ARBA" id="ARBA00022691"/>
    </source>
</evidence>
<evidence type="ECO:0000313" key="7">
    <source>
        <dbReference type="EMBL" id="NQE33014.1"/>
    </source>
</evidence>
<dbReference type="InterPro" id="IPR030390">
    <property type="entry name" value="MeTrfase_TrmA_AS"/>
</dbReference>
<reference evidence="7 8" key="1">
    <citation type="journal article" date="2020" name="Sci. Rep.">
        <title>A novel cyanobacterial geosmin producer, revising GeoA distribution and dispersion patterns in Bacteria.</title>
        <authorList>
            <person name="Churro C."/>
            <person name="Semedo-Aguiar A.P."/>
            <person name="Silva A.D."/>
            <person name="Pereira-Leal J.B."/>
            <person name="Leite R.B."/>
        </authorList>
    </citation>
    <scope>NUCLEOTIDE SEQUENCE [LARGE SCALE GENOMIC DNA]</scope>
    <source>
        <strain evidence="7 8">IPMA8</strain>
    </source>
</reference>
<dbReference type="PANTHER" id="PTHR11061">
    <property type="entry name" value="RNA M5U METHYLTRANSFERASE"/>
    <property type="match status" value="1"/>
</dbReference>
<evidence type="ECO:0000256" key="2">
    <source>
        <dbReference type="ARBA" id="ARBA00022679"/>
    </source>
</evidence>
<feature type="domain" description="TRAM" evidence="6">
    <location>
        <begin position="17"/>
        <end position="75"/>
    </location>
</feature>
<dbReference type="RefSeq" id="WP_339382955.1">
    <property type="nucleotide sequence ID" value="NZ_CAWPPK010000307.1"/>
</dbReference>
<keyword evidence="1 4" id="KW-0489">Methyltransferase</keyword>
<dbReference type="PANTHER" id="PTHR11061:SF30">
    <property type="entry name" value="TRNA (URACIL(54)-C(5))-METHYLTRANSFERASE"/>
    <property type="match status" value="1"/>
</dbReference>
<dbReference type="Pfam" id="PF05958">
    <property type="entry name" value="tRNA_U5-meth_tr"/>
    <property type="match status" value="2"/>
</dbReference>
<feature type="active site" description="Nucleophile" evidence="4">
    <location>
        <position position="427"/>
    </location>
</feature>
<dbReference type="Pfam" id="PF01938">
    <property type="entry name" value="TRAM"/>
    <property type="match status" value="1"/>
</dbReference>